<dbReference type="InterPro" id="IPR039258">
    <property type="entry name" value="ZNF511"/>
</dbReference>
<dbReference type="PANTHER" id="PTHR21354:SF0">
    <property type="entry name" value="ZINC FINGER PROTEIN 511"/>
    <property type="match status" value="1"/>
</dbReference>
<keyword evidence="4" id="KW-1185">Reference proteome</keyword>
<comment type="caution">
    <text evidence="3">The sequence shown here is derived from an EMBL/GenBank/DDBJ whole genome shotgun (WGS) entry which is preliminary data.</text>
</comment>
<feature type="region of interest" description="Disordered" evidence="1">
    <location>
        <begin position="382"/>
        <end position="422"/>
    </location>
</feature>
<sequence>MDCCSSGSRNGAGGGEAESSGGLRRWGGRRKTKEPMRAKEIAHVEKYLQADLKTFRETALGLAPNSAQIQRSADTCTATRPSRPPTVRIRTIDRSRRRDATRIEAGRGMQQKPAAEAIMEEETEAEEVGMAQATAAAASAGLAGLGFWAAARRRLAPDDPFFAAGDMERELLAKHAALDLSEDERYQLEKMDVASANTLFCPISGCGAHLDGLDNFEDHYSTRHTASCSVCWRVYPTSRLLSIHISEAHDSFFQAKVARGFPMYECLVEGCGVKLKSYKSRQQHLVDKHQFPKSFEFFKKARPSQHQRHKNQQRQTVYKGEETRETLMDVDGKNTRHMNWRYRRQQHDPNELKENENNCKEPKHNEMEVDKQVDELTSAVSKLSTADSTPSSISFGHRRSRGLTFVPRSIRQNKQVSKAEPK</sequence>
<dbReference type="OrthoDB" id="18440at2759"/>
<feature type="region of interest" description="Disordered" evidence="1">
    <location>
        <begin position="1"/>
        <end position="38"/>
    </location>
</feature>
<dbReference type="InterPro" id="IPR013087">
    <property type="entry name" value="Znf_C2H2_type"/>
</dbReference>
<dbReference type="SMART" id="SM00355">
    <property type="entry name" value="ZnF_C2H2"/>
    <property type="match status" value="3"/>
</dbReference>
<dbReference type="PANTHER" id="PTHR21354">
    <property type="entry name" value="ZINC FINGER PROTEIN 511"/>
    <property type="match status" value="1"/>
</dbReference>
<organism evidence="3 4">
    <name type="scientific">Zizania palustris</name>
    <name type="common">Northern wild rice</name>
    <dbReference type="NCBI Taxonomy" id="103762"/>
    <lineage>
        <taxon>Eukaryota</taxon>
        <taxon>Viridiplantae</taxon>
        <taxon>Streptophyta</taxon>
        <taxon>Embryophyta</taxon>
        <taxon>Tracheophyta</taxon>
        <taxon>Spermatophyta</taxon>
        <taxon>Magnoliopsida</taxon>
        <taxon>Liliopsida</taxon>
        <taxon>Poales</taxon>
        <taxon>Poaceae</taxon>
        <taxon>BOP clade</taxon>
        <taxon>Oryzoideae</taxon>
        <taxon>Oryzeae</taxon>
        <taxon>Zizaniinae</taxon>
        <taxon>Zizania</taxon>
    </lineage>
</organism>
<dbReference type="PROSITE" id="PS00028">
    <property type="entry name" value="ZINC_FINGER_C2H2_1"/>
    <property type="match status" value="1"/>
</dbReference>
<protein>
    <recommendedName>
        <fullName evidence="2">C2H2-type domain-containing protein</fullName>
    </recommendedName>
</protein>
<evidence type="ECO:0000256" key="1">
    <source>
        <dbReference type="SAM" id="MobiDB-lite"/>
    </source>
</evidence>
<feature type="domain" description="C2H2-type" evidence="2">
    <location>
        <begin position="266"/>
        <end position="289"/>
    </location>
</feature>
<evidence type="ECO:0000259" key="2">
    <source>
        <dbReference type="PROSITE" id="PS00028"/>
    </source>
</evidence>
<gene>
    <name evidence="3" type="ORF">GUJ93_ZPchr0011g27911</name>
</gene>
<dbReference type="EMBL" id="JAAALK010000081">
    <property type="protein sequence ID" value="KAG8089862.1"/>
    <property type="molecule type" value="Genomic_DNA"/>
</dbReference>
<dbReference type="AlphaFoldDB" id="A0A8J6BKN4"/>
<proteinExistence type="predicted"/>
<name>A0A8J6BKN4_ZIZPA</name>
<evidence type="ECO:0000313" key="3">
    <source>
        <dbReference type="EMBL" id="KAG8089862.1"/>
    </source>
</evidence>
<reference evidence="3" key="1">
    <citation type="journal article" date="2021" name="bioRxiv">
        <title>Whole Genome Assembly and Annotation of Northern Wild Rice, Zizania palustris L., Supports a Whole Genome Duplication in the Zizania Genus.</title>
        <authorList>
            <person name="Haas M."/>
            <person name="Kono T."/>
            <person name="Macchietto M."/>
            <person name="Millas R."/>
            <person name="McGilp L."/>
            <person name="Shao M."/>
            <person name="Duquette J."/>
            <person name="Hirsch C.N."/>
            <person name="Kimball J."/>
        </authorList>
    </citation>
    <scope>NUCLEOTIDE SEQUENCE</scope>
    <source>
        <tissue evidence="3">Fresh leaf tissue</tissue>
    </source>
</reference>
<feature type="region of interest" description="Disordered" evidence="1">
    <location>
        <begin position="346"/>
        <end position="366"/>
    </location>
</feature>
<dbReference type="Proteomes" id="UP000729402">
    <property type="component" value="Unassembled WGS sequence"/>
</dbReference>
<reference evidence="3" key="2">
    <citation type="submission" date="2021-02" db="EMBL/GenBank/DDBJ databases">
        <authorList>
            <person name="Kimball J.A."/>
            <person name="Haas M.W."/>
            <person name="Macchietto M."/>
            <person name="Kono T."/>
            <person name="Duquette J."/>
            <person name="Shao M."/>
        </authorList>
    </citation>
    <scope>NUCLEOTIDE SEQUENCE</scope>
    <source>
        <tissue evidence="3">Fresh leaf tissue</tissue>
    </source>
</reference>
<evidence type="ECO:0000313" key="4">
    <source>
        <dbReference type="Proteomes" id="UP000729402"/>
    </source>
</evidence>
<accession>A0A8J6BKN4</accession>
<feature type="compositionally biased region" description="Polar residues" evidence="1">
    <location>
        <begin position="382"/>
        <end position="394"/>
    </location>
</feature>